<gene>
    <name evidence="2" type="ORF">GNLVRS02_ARAD1D39490g</name>
</gene>
<reference evidence="2" key="1">
    <citation type="submission" date="2014-02" db="EMBL/GenBank/DDBJ databases">
        <authorList>
            <person name="Genoscope - CEA"/>
        </authorList>
    </citation>
    <scope>NUCLEOTIDE SEQUENCE</scope>
    <source>
        <strain evidence="2">LS3</strain>
    </source>
</reference>
<name>A0A060TCZ2_BLAAD</name>
<dbReference type="PANTHER" id="PTHR31240">
    <property type="entry name" value="MATERNAL EFFECT EMBRYO ARREST 18"/>
    <property type="match status" value="1"/>
</dbReference>
<feature type="region of interest" description="Disordered" evidence="1">
    <location>
        <begin position="207"/>
        <end position="238"/>
    </location>
</feature>
<reference evidence="2" key="2">
    <citation type="submission" date="2014-06" db="EMBL/GenBank/DDBJ databases">
        <title>The complete genome of Blastobotrys (Arxula) adeninivorans LS3 - a yeast of biotechnological interest.</title>
        <authorList>
            <person name="Kunze G."/>
            <person name="Gaillardin C."/>
            <person name="Czernicka M."/>
            <person name="Durrens P."/>
            <person name="Martin T."/>
            <person name="Boer E."/>
            <person name="Gabaldon T."/>
            <person name="Cruz J."/>
            <person name="Talla E."/>
            <person name="Marck C."/>
            <person name="Goffeau A."/>
            <person name="Barbe V."/>
            <person name="Baret P."/>
            <person name="Baronian K."/>
            <person name="Beier S."/>
            <person name="Bleykasten C."/>
            <person name="Bode R."/>
            <person name="Casaregola S."/>
            <person name="Despons L."/>
            <person name="Fairhead C."/>
            <person name="Giersberg M."/>
            <person name="Gierski P."/>
            <person name="Hahnel U."/>
            <person name="Hartmann A."/>
            <person name="Jankowska D."/>
            <person name="Jubin C."/>
            <person name="Jung P."/>
            <person name="Lafontaine I."/>
            <person name="Leh-Louis V."/>
            <person name="Lemaire M."/>
            <person name="Marcet-Houben M."/>
            <person name="Mascher M."/>
            <person name="Morel G."/>
            <person name="Richard G.-F."/>
            <person name="Riechen J."/>
            <person name="Sacerdot C."/>
            <person name="Sarkar A."/>
            <person name="Savel G."/>
            <person name="Schacherer J."/>
            <person name="Sherman D."/>
            <person name="Straub M.-L."/>
            <person name="Stein N."/>
            <person name="Thierry A."/>
            <person name="Trautwein-Schult A."/>
            <person name="Westhof E."/>
            <person name="Worch S."/>
            <person name="Dujon B."/>
            <person name="Souciet J.-L."/>
            <person name="Wincker P."/>
            <person name="Scholz U."/>
            <person name="Neuveglise N."/>
        </authorList>
    </citation>
    <scope>NUCLEOTIDE SEQUENCE</scope>
    <source>
        <strain evidence="2">LS3</strain>
    </source>
</reference>
<dbReference type="SUPFAM" id="SSF142338">
    <property type="entry name" value="CofD-like"/>
    <property type="match status" value="1"/>
</dbReference>
<dbReference type="InterPro" id="IPR038136">
    <property type="entry name" value="CofD-like_dom_sf"/>
</dbReference>
<protein>
    <submittedName>
        <fullName evidence="2">ARAD1D39490p</fullName>
    </submittedName>
</protein>
<dbReference type="AlphaFoldDB" id="A0A060TCZ2"/>
<dbReference type="PANTHER" id="PTHR31240:SF0">
    <property type="entry name" value="MATERNAL EFFECT EMBRYO ARREST 18"/>
    <property type="match status" value="1"/>
</dbReference>
<dbReference type="PhylomeDB" id="A0A060TCZ2"/>
<sequence>MKLVVISGGTATNALVSLFTSLSLDNLAFVLPISDNGGSTSELLRVIGGPAIGDIRSRITRLIESSSPASQQHLHKLFSYRLPDDDFTAKDEWARIVDGSHSVWMGMPSQTKQLIRPFFIEINSELLKRLRPGREFRFERANVGNLFLSGARIFCGSLDSSIELMLRLAMIPNSIEVLPVMNTNFTHHISALLKNGDVITGQSQISHPSVDAHVGTQDSCAPTPDESGRPSDSEDAQLPFTHPALMSSQIHFSKMDMSPMAAPIDRIFYINPYGHEIHPSASPRVIDSIGSASAVVFSIGSLYTSTIPVILLKGVAQALASDKIKKIFILNGNADRETEGMTARDYVDAIISACEYSRGYAPSAGSSPQYISHLIYLDPSPEPQLEPDLDEMARYGIECIGVSPQIDHLNRYDEQSLKNAIESILNSPSHTA</sequence>
<dbReference type="CDD" id="cd07187">
    <property type="entry name" value="YvcK_like"/>
    <property type="match status" value="1"/>
</dbReference>
<organism evidence="2">
    <name type="scientific">Blastobotrys adeninivorans</name>
    <name type="common">Yeast</name>
    <name type="synonym">Arxula adeninivorans</name>
    <dbReference type="NCBI Taxonomy" id="409370"/>
    <lineage>
        <taxon>Eukaryota</taxon>
        <taxon>Fungi</taxon>
        <taxon>Dikarya</taxon>
        <taxon>Ascomycota</taxon>
        <taxon>Saccharomycotina</taxon>
        <taxon>Dipodascomycetes</taxon>
        <taxon>Dipodascales</taxon>
        <taxon>Trichomonascaceae</taxon>
        <taxon>Blastobotrys</taxon>
    </lineage>
</organism>
<evidence type="ECO:0000256" key="1">
    <source>
        <dbReference type="SAM" id="MobiDB-lite"/>
    </source>
</evidence>
<dbReference type="Gene3D" id="3.40.50.10680">
    <property type="entry name" value="CofD-like domains"/>
    <property type="match status" value="1"/>
</dbReference>
<evidence type="ECO:0000313" key="2">
    <source>
        <dbReference type="EMBL" id="CDP38654.1"/>
    </source>
</evidence>
<dbReference type="EMBL" id="HG937694">
    <property type="protein sequence ID" value="CDP38654.1"/>
    <property type="molecule type" value="Genomic_DNA"/>
</dbReference>
<dbReference type="Pfam" id="PF01933">
    <property type="entry name" value="CofD"/>
    <property type="match status" value="1"/>
</dbReference>
<dbReference type="GO" id="GO:0043743">
    <property type="term" value="F:LPPG:FO 2-phospho-L-lactate transferase activity"/>
    <property type="evidence" value="ECO:0007669"/>
    <property type="project" value="InterPro"/>
</dbReference>
<proteinExistence type="predicted"/>
<dbReference type="InterPro" id="IPR002882">
    <property type="entry name" value="CofD"/>
</dbReference>
<accession>A0A060TCZ2</accession>